<dbReference type="Pfam" id="PF00440">
    <property type="entry name" value="TetR_N"/>
    <property type="match status" value="1"/>
</dbReference>
<evidence type="ECO:0000313" key="8">
    <source>
        <dbReference type="EMBL" id="MBL0421845.1"/>
    </source>
</evidence>
<evidence type="ECO:0000256" key="2">
    <source>
        <dbReference type="ARBA" id="ARBA00023015"/>
    </source>
</evidence>
<organism evidence="8 9">
    <name type="scientific">Ramlibacter aurantiacus</name>
    <dbReference type="NCBI Taxonomy" id="2801330"/>
    <lineage>
        <taxon>Bacteria</taxon>
        <taxon>Pseudomonadati</taxon>
        <taxon>Pseudomonadota</taxon>
        <taxon>Betaproteobacteria</taxon>
        <taxon>Burkholderiales</taxon>
        <taxon>Comamonadaceae</taxon>
        <taxon>Ramlibacter</taxon>
    </lineage>
</organism>
<dbReference type="InterPro" id="IPR023772">
    <property type="entry name" value="DNA-bd_HTH_TetR-type_CS"/>
</dbReference>
<evidence type="ECO:0000256" key="3">
    <source>
        <dbReference type="ARBA" id="ARBA00023125"/>
    </source>
</evidence>
<comment type="caution">
    <text evidence="8">The sequence shown here is derived from an EMBL/GenBank/DDBJ whole genome shotgun (WGS) entry which is preliminary data.</text>
</comment>
<sequence>MAQQKKVQVRDAILQAGFELFAAKGYSATSLSEIARAAGISTANLYVYFNSKLQLLYGIYDPWLRARVTELESQLRQVEVPQQRLFMLLSALWRDIPAEQNGFANNLMQAVSSAQPAECYDPSLFQWFEQRIAAMIQEALPAPRHSLGDQARIARLVIMAFDGFAIHRHLEPHREGVDDETLHAFARMLLGDTSAGVSQAPHPARRKARSRAQGKP</sequence>
<dbReference type="PROSITE" id="PS50977">
    <property type="entry name" value="HTH_TETR_2"/>
    <property type="match status" value="1"/>
</dbReference>
<proteinExistence type="predicted"/>
<feature type="DNA-binding region" description="H-T-H motif" evidence="5">
    <location>
        <begin position="30"/>
        <end position="49"/>
    </location>
</feature>
<dbReference type="RefSeq" id="WP_201684927.1">
    <property type="nucleotide sequence ID" value="NZ_JAEQNA010000006.1"/>
</dbReference>
<dbReference type="PANTHER" id="PTHR30055:SF240">
    <property type="entry name" value="HTH-TYPE TRANSCRIPTIONAL REGULATOR ACRR"/>
    <property type="match status" value="1"/>
</dbReference>
<keyword evidence="4" id="KW-0804">Transcription</keyword>
<dbReference type="GO" id="GO:0000976">
    <property type="term" value="F:transcription cis-regulatory region binding"/>
    <property type="evidence" value="ECO:0007669"/>
    <property type="project" value="TreeGrafter"/>
</dbReference>
<keyword evidence="1" id="KW-0678">Repressor</keyword>
<dbReference type="PANTHER" id="PTHR30055">
    <property type="entry name" value="HTH-TYPE TRANSCRIPTIONAL REGULATOR RUTR"/>
    <property type="match status" value="1"/>
</dbReference>
<name>A0A936ZVE0_9BURK</name>
<protein>
    <submittedName>
        <fullName evidence="8">TetR/AcrR family transcriptional regulator</fullName>
    </submittedName>
</protein>
<evidence type="ECO:0000259" key="7">
    <source>
        <dbReference type="PROSITE" id="PS50977"/>
    </source>
</evidence>
<reference evidence="8" key="1">
    <citation type="submission" date="2021-01" db="EMBL/GenBank/DDBJ databases">
        <title>Ramlibacter sp. strain AW1 16S ribosomal RNA gene Genome sequencing and assembly.</title>
        <authorList>
            <person name="Kang M."/>
        </authorList>
    </citation>
    <scope>NUCLEOTIDE SEQUENCE</scope>
    <source>
        <strain evidence="8">AW1</strain>
    </source>
</reference>
<dbReference type="Proteomes" id="UP000613011">
    <property type="component" value="Unassembled WGS sequence"/>
</dbReference>
<feature type="region of interest" description="Disordered" evidence="6">
    <location>
        <begin position="195"/>
        <end position="216"/>
    </location>
</feature>
<evidence type="ECO:0000256" key="4">
    <source>
        <dbReference type="ARBA" id="ARBA00023163"/>
    </source>
</evidence>
<feature type="compositionally biased region" description="Basic residues" evidence="6">
    <location>
        <begin position="203"/>
        <end position="216"/>
    </location>
</feature>
<dbReference type="InterPro" id="IPR050109">
    <property type="entry name" value="HTH-type_TetR-like_transc_reg"/>
</dbReference>
<evidence type="ECO:0000256" key="6">
    <source>
        <dbReference type="SAM" id="MobiDB-lite"/>
    </source>
</evidence>
<dbReference type="PROSITE" id="PS01081">
    <property type="entry name" value="HTH_TETR_1"/>
    <property type="match status" value="1"/>
</dbReference>
<evidence type="ECO:0000313" key="9">
    <source>
        <dbReference type="Proteomes" id="UP000613011"/>
    </source>
</evidence>
<accession>A0A936ZVE0</accession>
<dbReference type="PRINTS" id="PR00455">
    <property type="entry name" value="HTHTETR"/>
</dbReference>
<dbReference type="SUPFAM" id="SSF46689">
    <property type="entry name" value="Homeodomain-like"/>
    <property type="match status" value="1"/>
</dbReference>
<keyword evidence="3 5" id="KW-0238">DNA-binding</keyword>
<dbReference type="GO" id="GO:0003700">
    <property type="term" value="F:DNA-binding transcription factor activity"/>
    <property type="evidence" value="ECO:0007669"/>
    <property type="project" value="TreeGrafter"/>
</dbReference>
<feature type="domain" description="HTH tetR-type" evidence="7">
    <location>
        <begin position="7"/>
        <end position="67"/>
    </location>
</feature>
<dbReference type="InterPro" id="IPR009057">
    <property type="entry name" value="Homeodomain-like_sf"/>
</dbReference>
<dbReference type="Gene3D" id="1.10.357.10">
    <property type="entry name" value="Tetracycline Repressor, domain 2"/>
    <property type="match status" value="1"/>
</dbReference>
<keyword evidence="9" id="KW-1185">Reference proteome</keyword>
<keyword evidence="2" id="KW-0805">Transcription regulation</keyword>
<dbReference type="InterPro" id="IPR001647">
    <property type="entry name" value="HTH_TetR"/>
</dbReference>
<evidence type="ECO:0000256" key="5">
    <source>
        <dbReference type="PROSITE-ProRule" id="PRU00335"/>
    </source>
</evidence>
<dbReference type="AlphaFoldDB" id="A0A936ZVE0"/>
<gene>
    <name evidence="8" type="ORF">JI739_15965</name>
</gene>
<dbReference type="EMBL" id="JAEQNA010000006">
    <property type="protein sequence ID" value="MBL0421845.1"/>
    <property type="molecule type" value="Genomic_DNA"/>
</dbReference>
<evidence type="ECO:0000256" key="1">
    <source>
        <dbReference type="ARBA" id="ARBA00022491"/>
    </source>
</evidence>